<name>F5XGI3_MICPN</name>
<dbReference type="GO" id="GO:0005524">
    <property type="term" value="F:ATP binding"/>
    <property type="evidence" value="ECO:0007669"/>
    <property type="project" value="UniProtKB-KW"/>
</dbReference>
<dbReference type="EC" id="2.7.13.3" evidence="2"/>
<keyword evidence="6" id="KW-0418">Kinase</keyword>
<dbReference type="PANTHER" id="PTHR24421:SF10">
    <property type="entry name" value="NITRATE_NITRITE SENSOR PROTEIN NARQ"/>
    <property type="match status" value="1"/>
</dbReference>
<evidence type="ECO:0000256" key="9">
    <source>
        <dbReference type="SAM" id="Phobius"/>
    </source>
</evidence>
<evidence type="ECO:0000256" key="5">
    <source>
        <dbReference type="ARBA" id="ARBA00022741"/>
    </source>
</evidence>
<dbReference type="HOGENOM" id="CLU_021898_2_0_11"/>
<dbReference type="PANTHER" id="PTHR24421">
    <property type="entry name" value="NITRATE/NITRITE SENSOR PROTEIN NARX-RELATED"/>
    <property type="match status" value="1"/>
</dbReference>
<feature type="domain" description="Signal transduction histidine kinase subgroup 3 dimerisation and phosphoacceptor" evidence="10">
    <location>
        <begin position="409"/>
        <end position="468"/>
    </location>
</feature>
<keyword evidence="4" id="KW-0808">Transferase</keyword>
<keyword evidence="8" id="KW-0902">Two-component regulatory system</keyword>
<keyword evidence="9" id="KW-0812">Transmembrane</keyword>
<feature type="transmembrane region" description="Helical" evidence="9">
    <location>
        <begin position="52"/>
        <end position="72"/>
    </location>
</feature>
<keyword evidence="9" id="KW-0472">Membrane</keyword>
<keyword evidence="3" id="KW-0597">Phosphoprotein</keyword>
<dbReference type="InterPro" id="IPR011712">
    <property type="entry name" value="Sig_transdc_His_kin_sub3_dim/P"/>
</dbReference>
<feature type="transmembrane region" description="Helical" evidence="9">
    <location>
        <begin position="21"/>
        <end position="46"/>
    </location>
</feature>
<keyword evidence="9" id="KW-1133">Transmembrane helix</keyword>
<dbReference type="STRING" id="1032480.MLP_00760"/>
<dbReference type="eggNOG" id="COG4585">
    <property type="taxonomic scope" value="Bacteria"/>
</dbReference>
<evidence type="ECO:0000256" key="2">
    <source>
        <dbReference type="ARBA" id="ARBA00012438"/>
    </source>
</evidence>
<feature type="transmembrane region" description="Helical" evidence="9">
    <location>
        <begin position="103"/>
        <end position="124"/>
    </location>
</feature>
<evidence type="ECO:0000256" key="1">
    <source>
        <dbReference type="ARBA" id="ARBA00000085"/>
    </source>
</evidence>
<keyword evidence="12" id="KW-1185">Reference proteome</keyword>
<dbReference type="InterPro" id="IPR050482">
    <property type="entry name" value="Sensor_HK_TwoCompSys"/>
</dbReference>
<reference evidence="11 12" key="1">
    <citation type="submission" date="2011-05" db="EMBL/GenBank/DDBJ databases">
        <title>Whole genome sequence of Microlunatus phosphovorus NM-1.</title>
        <authorList>
            <person name="Hosoyama A."/>
            <person name="Sasaki K."/>
            <person name="Harada T."/>
            <person name="Igarashi R."/>
            <person name="Kawakoshi A."/>
            <person name="Sasagawa M."/>
            <person name="Fukada J."/>
            <person name="Nakamura S."/>
            <person name="Katano Y."/>
            <person name="Hanada S."/>
            <person name="Kamagata Y."/>
            <person name="Nakamura N."/>
            <person name="Yamazaki S."/>
            <person name="Fujita N."/>
        </authorList>
    </citation>
    <scope>NUCLEOTIDE SEQUENCE [LARGE SCALE GENOMIC DNA]</scope>
    <source>
        <strain evidence="12">ATCC 700054 / DSM 10555 / JCM 9379 / NBRC 101784 / NCIMB 13414 / VKM Ac-1990 / NM-1</strain>
    </source>
</reference>
<dbReference type="GO" id="GO:0000155">
    <property type="term" value="F:phosphorelay sensor kinase activity"/>
    <property type="evidence" value="ECO:0007669"/>
    <property type="project" value="InterPro"/>
</dbReference>
<comment type="catalytic activity">
    <reaction evidence="1">
        <text>ATP + protein L-histidine = ADP + protein N-phospho-L-histidine.</text>
        <dbReference type="EC" id="2.7.13.3"/>
    </reaction>
</comment>
<keyword evidence="7" id="KW-0067">ATP-binding</keyword>
<evidence type="ECO:0000256" key="6">
    <source>
        <dbReference type="ARBA" id="ARBA00022777"/>
    </source>
</evidence>
<dbReference type="Pfam" id="PF07730">
    <property type="entry name" value="HisKA_3"/>
    <property type="match status" value="1"/>
</dbReference>
<dbReference type="GO" id="GO:0016020">
    <property type="term" value="C:membrane"/>
    <property type="evidence" value="ECO:0007669"/>
    <property type="project" value="InterPro"/>
</dbReference>
<protein>
    <recommendedName>
        <fullName evidence="2">histidine kinase</fullName>
        <ecNumber evidence="2">2.7.13.3</ecNumber>
    </recommendedName>
</protein>
<organism evidence="11 12">
    <name type="scientific">Microlunatus phosphovorus (strain ATCC 700054 / DSM 10555 / JCM 9379 / NBRC 101784 / NCIMB 13414 / VKM Ac-1990 / NM-1)</name>
    <dbReference type="NCBI Taxonomy" id="1032480"/>
    <lineage>
        <taxon>Bacteria</taxon>
        <taxon>Bacillati</taxon>
        <taxon>Actinomycetota</taxon>
        <taxon>Actinomycetes</taxon>
        <taxon>Propionibacteriales</taxon>
        <taxon>Propionibacteriaceae</taxon>
        <taxon>Microlunatus</taxon>
    </lineage>
</organism>
<feature type="transmembrane region" description="Helical" evidence="9">
    <location>
        <begin position="79"/>
        <end position="97"/>
    </location>
</feature>
<feature type="transmembrane region" description="Helical" evidence="9">
    <location>
        <begin position="218"/>
        <end position="238"/>
    </location>
</feature>
<feature type="transmembrane region" description="Helical" evidence="9">
    <location>
        <begin position="185"/>
        <end position="206"/>
    </location>
</feature>
<dbReference type="KEGG" id="mph:MLP_00760"/>
<evidence type="ECO:0000259" key="10">
    <source>
        <dbReference type="Pfam" id="PF07730"/>
    </source>
</evidence>
<evidence type="ECO:0000313" key="11">
    <source>
        <dbReference type="EMBL" id="BAK33090.1"/>
    </source>
</evidence>
<evidence type="ECO:0000256" key="7">
    <source>
        <dbReference type="ARBA" id="ARBA00022840"/>
    </source>
</evidence>
<sequence>MQTLYQRAPLTHQNGTMPLRVAPLVGGAALGLWARAVAVSSAGISLAARTSWGTIFLVAIGWSMLVAATIVLRERRRSALLLYATGAWWFVAELASPSVGVPIAFTIGLVLSAAGPALVTHLALSHPTGRVAGWPYRAIVVAGYVVLLGAVGLANAVVFDPAATGCLGCPRNLLLAGDPMLADQVALIGVWLGASWLLLALIGVAWRVISAAPSSRSAVGPVAVGASVFLGATAAQYLTSLSVGTLGAGGPAETVWHLQGLSLLGLAVAVCVELWRARRTRRDLTRLVVELRGGTPGGLRAALADRLGDPTLVLAYPIEDGRRYVDAGARPVPMPPPSGRSITRLVRDDVELATIVHRPTILSEPQQVKDLVTSVHLALESERLTAEDLVQLTEIRTSGLRIVAAGDAERQRIERDLHDGAQQRLISLLLGLRLIRSEAALPILDDAEAEVRHTIAELRQLAHGVHPVLLKDAGLSAALGALAETRPLVVADASIERYSDVVESTVYLLVARLSDADRTVVRISQNHSGRAGLLVEVSVDGEAQPEVELVDRVRTLGGELDVSLSEGRTEVRLLLPIEQATG</sequence>
<gene>
    <name evidence="11" type="ordered locus">MLP_00760</name>
</gene>
<dbReference type="GO" id="GO:0046983">
    <property type="term" value="F:protein dimerization activity"/>
    <property type="evidence" value="ECO:0007669"/>
    <property type="project" value="InterPro"/>
</dbReference>
<evidence type="ECO:0000313" key="12">
    <source>
        <dbReference type="Proteomes" id="UP000007947"/>
    </source>
</evidence>
<feature type="transmembrane region" description="Helical" evidence="9">
    <location>
        <begin position="258"/>
        <end position="277"/>
    </location>
</feature>
<evidence type="ECO:0000256" key="4">
    <source>
        <dbReference type="ARBA" id="ARBA00022679"/>
    </source>
</evidence>
<keyword evidence="5" id="KW-0547">Nucleotide-binding</keyword>
<proteinExistence type="predicted"/>
<dbReference type="Gene3D" id="6.10.250.2870">
    <property type="match status" value="1"/>
</dbReference>
<dbReference type="EMBL" id="AP012204">
    <property type="protein sequence ID" value="BAK33090.1"/>
    <property type="molecule type" value="Genomic_DNA"/>
</dbReference>
<evidence type="ECO:0000256" key="8">
    <source>
        <dbReference type="ARBA" id="ARBA00023012"/>
    </source>
</evidence>
<feature type="transmembrane region" description="Helical" evidence="9">
    <location>
        <begin position="136"/>
        <end position="158"/>
    </location>
</feature>
<dbReference type="AlphaFoldDB" id="F5XGI3"/>
<dbReference type="Proteomes" id="UP000007947">
    <property type="component" value="Chromosome"/>
</dbReference>
<evidence type="ECO:0000256" key="3">
    <source>
        <dbReference type="ARBA" id="ARBA00022553"/>
    </source>
</evidence>
<accession>F5XGI3</accession>